<protein>
    <submittedName>
        <fullName evidence="2">Putative AbiEii toxin of type IV toxin-antitoxin system</fullName>
    </submittedName>
</protein>
<dbReference type="PANTHER" id="PTHR43581:SF2">
    <property type="entry name" value="EXCINUCLEASE ATPASE SUBUNIT"/>
    <property type="match status" value="1"/>
</dbReference>
<evidence type="ECO:0000259" key="1">
    <source>
        <dbReference type="Pfam" id="PF13304"/>
    </source>
</evidence>
<accession>A0A542E0E2</accession>
<dbReference type="EMBL" id="VFMN01000001">
    <property type="protein sequence ID" value="TQJ08812.1"/>
    <property type="molecule type" value="Genomic_DNA"/>
</dbReference>
<dbReference type="PANTHER" id="PTHR43581">
    <property type="entry name" value="ATP/GTP PHOSPHATASE"/>
    <property type="match status" value="1"/>
</dbReference>
<keyword evidence="3" id="KW-1185">Reference proteome</keyword>
<dbReference type="InterPro" id="IPR051396">
    <property type="entry name" value="Bact_Antivir_Def_Nuclease"/>
</dbReference>
<sequence length="558" mass="60486">MPNASEEGLSTIELTLRFEEAERAALNELSRTVGWGEYDVPTQALIRLTRDPLAGVRRFAEPAYTVIQEFATQDALLASVPSLDVVYLPAERRLLPSNVAGVDLNQLSDRVSRQATYNARRTVEQYGRLDDAEFEQFAKALSVAAQLGSDPDEDEDAESLGGSVSWEQLEQTANNLIGPKRLLPLTRHHAESLRIRTPDGNFHGVQDLSSGERQALIIISRILRAGSKRSVVLIDEPDAYLHPHLSRRLAVALQESVGAAGQLIVATHSPSVLDALSPSSILRLSHDEAPRPISDEEERLDVYRSAGFRASALTQSDLLLVVEGQTDVGLLPLLLPELSRATLRPAGGRSSVFKDVKALSPLELPCAGVVDRDVLAPTVPTDVEPLIVIWPSADLEGVLLSSDECLQVMLDRGLIKTEYRSLAALKAVLQELLEDYEENTVAELAQRQLRDSNNDKWPTPRGQQPVERLRAAIGNLSAPTSQDLDAALAAARSAWTQAAPDLFTIVRGKYILGSFADRVSEVRSGPALLEAVALAQPSPDGLEGLKTLVGALLEPPAA</sequence>
<feature type="domain" description="ATPase AAA-type core" evidence="1">
    <location>
        <begin position="205"/>
        <end position="274"/>
    </location>
</feature>
<dbReference type="AlphaFoldDB" id="A0A542E0E2"/>
<evidence type="ECO:0000313" key="2">
    <source>
        <dbReference type="EMBL" id="TQJ08812.1"/>
    </source>
</evidence>
<dbReference type="Gene3D" id="3.40.50.300">
    <property type="entry name" value="P-loop containing nucleotide triphosphate hydrolases"/>
    <property type="match status" value="1"/>
</dbReference>
<comment type="caution">
    <text evidence="2">The sequence shown here is derived from an EMBL/GenBank/DDBJ whole genome shotgun (WGS) entry which is preliminary data.</text>
</comment>
<dbReference type="InterPro" id="IPR027417">
    <property type="entry name" value="P-loop_NTPase"/>
</dbReference>
<reference evidence="2 3" key="1">
    <citation type="submission" date="2019-06" db="EMBL/GenBank/DDBJ databases">
        <title>Sequencing the genomes of 1000 actinobacteria strains.</title>
        <authorList>
            <person name="Klenk H.-P."/>
        </authorList>
    </citation>
    <scope>NUCLEOTIDE SEQUENCE [LARGE SCALE GENOMIC DNA]</scope>
    <source>
        <strain evidence="2 3">DSM 18607</strain>
    </source>
</reference>
<dbReference type="CDD" id="cd00267">
    <property type="entry name" value="ABC_ATPase"/>
    <property type="match status" value="1"/>
</dbReference>
<dbReference type="Proteomes" id="UP000317893">
    <property type="component" value="Unassembled WGS sequence"/>
</dbReference>
<gene>
    <name evidence="2" type="ORF">FB458_1908</name>
</gene>
<organism evidence="2 3">
    <name type="scientific">Lapillicoccus jejuensis</name>
    <dbReference type="NCBI Taxonomy" id="402171"/>
    <lineage>
        <taxon>Bacteria</taxon>
        <taxon>Bacillati</taxon>
        <taxon>Actinomycetota</taxon>
        <taxon>Actinomycetes</taxon>
        <taxon>Micrococcales</taxon>
        <taxon>Intrasporangiaceae</taxon>
        <taxon>Lapillicoccus</taxon>
    </lineage>
</organism>
<dbReference type="GO" id="GO:0016887">
    <property type="term" value="F:ATP hydrolysis activity"/>
    <property type="evidence" value="ECO:0007669"/>
    <property type="project" value="InterPro"/>
</dbReference>
<dbReference type="SUPFAM" id="SSF52540">
    <property type="entry name" value="P-loop containing nucleoside triphosphate hydrolases"/>
    <property type="match status" value="1"/>
</dbReference>
<dbReference type="InterPro" id="IPR003959">
    <property type="entry name" value="ATPase_AAA_core"/>
</dbReference>
<dbReference type="Pfam" id="PF13304">
    <property type="entry name" value="AAA_21"/>
    <property type="match status" value="1"/>
</dbReference>
<dbReference type="GO" id="GO:0005524">
    <property type="term" value="F:ATP binding"/>
    <property type="evidence" value="ECO:0007669"/>
    <property type="project" value="InterPro"/>
</dbReference>
<evidence type="ECO:0000313" key="3">
    <source>
        <dbReference type="Proteomes" id="UP000317893"/>
    </source>
</evidence>
<name>A0A542E0E2_9MICO</name>
<proteinExistence type="predicted"/>